<dbReference type="GO" id="GO:0071230">
    <property type="term" value="P:cellular response to amino acid stimulus"/>
    <property type="evidence" value="ECO:0007669"/>
    <property type="project" value="TreeGrafter"/>
</dbReference>
<comment type="similarity">
    <text evidence="1">Belongs to the LAMTOR3 family.</text>
</comment>
<keyword evidence="3" id="KW-1185">Reference proteome</keyword>
<organism evidence="2 3">
    <name type="scientific">Dispira parvispora</name>
    <dbReference type="NCBI Taxonomy" id="1520584"/>
    <lineage>
        <taxon>Eukaryota</taxon>
        <taxon>Fungi</taxon>
        <taxon>Fungi incertae sedis</taxon>
        <taxon>Zoopagomycota</taxon>
        <taxon>Kickxellomycotina</taxon>
        <taxon>Dimargaritomycetes</taxon>
        <taxon>Dimargaritales</taxon>
        <taxon>Dimargaritaceae</taxon>
        <taxon>Dispira</taxon>
    </lineage>
</organism>
<dbReference type="Gene3D" id="3.30.450.30">
    <property type="entry name" value="Dynein light chain 2a, cytoplasmic"/>
    <property type="match status" value="1"/>
</dbReference>
<evidence type="ECO:0000256" key="1">
    <source>
        <dbReference type="ARBA" id="ARBA00005356"/>
    </source>
</evidence>
<dbReference type="PANTHER" id="PTHR13378">
    <property type="entry name" value="REGULATOR COMPLEX PROTEIN LAMTOR3"/>
    <property type="match status" value="1"/>
</dbReference>
<evidence type="ECO:0000313" key="3">
    <source>
        <dbReference type="Proteomes" id="UP001150925"/>
    </source>
</evidence>
<dbReference type="Pfam" id="PF08923">
    <property type="entry name" value="MAPKK1_Int"/>
    <property type="match status" value="1"/>
</dbReference>
<dbReference type="OrthoDB" id="343907at2759"/>
<gene>
    <name evidence="2" type="primary">LAMTOR3</name>
    <name evidence="2" type="ORF">IWQ62_001674</name>
</gene>
<dbReference type="AlphaFoldDB" id="A0A9W8AS07"/>
<reference evidence="2" key="1">
    <citation type="submission" date="2022-07" db="EMBL/GenBank/DDBJ databases">
        <title>Phylogenomic reconstructions and comparative analyses of Kickxellomycotina fungi.</title>
        <authorList>
            <person name="Reynolds N.K."/>
            <person name="Stajich J.E."/>
            <person name="Barry K."/>
            <person name="Grigoriev I.V."/>
            <person name="Crous P."/>
            <person name="Smith M.E."/>
        </authorList>
    </citation>
    <scope>NUCLEOTIDE SEQUENCE</scope>
    <source>
        <strain evidence="2">RSA 1196</strain>
    </source>
</reference>
<dbReference type="PANTHER" id="PTHR13378:SF1">
    <property type="entry name" value="RAGULATOR COMPLEX PROTEIN LAMTOR3"/>
    <property type="match status" value="1"/>
</dbReference>
<dbReference type="GO" id="GO:0032008">
    <property type="term" value="P:positive regulation of TOR signaling"/>
    <property type="evidence" value="ECO:0007669"/>
    <property type="project" value="TreeGrafter"/>
</dbReference>
<comment type="caution">
    <text evidence="2">The sequence shown here is derived from an EMBL/GenBank/DDBJ whole genome shotgun (WGS) entry which is preliminary data.</text>
</comment>
<dbReference type="EMBL" id="JANBPY010000291">
    <property type="protein sequence ID" value="KAJ1967729.1"/>
    <property type="molecule type" value="Genomic_DNA"/>
</dbReference>
<dbReference type="GO" id="GO:0071986">
    <property type="term" value="C:Ragulator complex"/>
    <property type="evidence" value="ECO:0007669"/>
    <property type="project" value="TreeGrafter"/>
</dbReference>
<sequence length="152" mass="16708">MDTSMPLQKPSPTLLQYFKDLVAQVDHLKGVVLTDADGVPMLSESEPQLEPILHEPALSASFVQAVDKVTRLGLGDCQTSVCICSRHQFIHFNFNPVYCVLVADENAHTGQLLALRLEIGQRLQRLQKKVSRLTIDSTFSAPGATLPAQLDI</sequence>
<dbReference type="SMART" id="SM01278">
    <property type="entry name" value="MAPKK1_Int"/>
    <property type="match status" value="1"/>
</dbReference>
<dbReference type="Proteomes" id="UP001150925">
    <property type="component" value="Unassembled WGS sequence"/>
</dbReference>
<evidence type="ECO:0000313" key="2">
    <source>
        <dbReference type="EMBL" id="KAJ1967729.1"/>
    </source>
</evidence>
<dbReference type="InterPro" id="IPR015019">
    <property type="entry name" value="LAMTOR3"/>
</dbReference>
<name>A0A9W8AS07_9FUNG</name>
<dbReference type="SUPFAM" id="SSF103196">
    <property type="entry name" value="Roadblock/LC7 domain"/>
    <property type="match status" value="1"/>
</dbReference>
<accession>A0A9W8AS07</accession>
<protein>
    <submittedName>
        <fullName evidence="2">Ragulator complex protein lamtor3</fullName>
    </submittedName>
</protein>
<proteinExistence type="inferred from homology"/>